<comment type="caution">
    <text evidence="2">The sequence shown here is derived from an EMBL/GenBank/DDBJ whole genome shotgun (WGS) entry which is preliminary data.</text>
</comment>
<protein>
    <submittedName>
        <fullName evidence="2">Uncharacterized protein</fullName>
    </submittedName>
</protein>
<proteinExistence type="predicted"/>
<dbReference type="Gramene" id="GBG68829">
    <property type="protein sequence ID" value="GBG68829"/>
    <property type="gene ID" value="CBR_g3523"/>
</dbReference>
<feature type="region of interest" description="Disordered" evidence="1">
    <location>
        <begin position="96"/>
        <end position="168"/>
    </location>
</feature>
<feature type="compositionally biased region" description="Basic and acidic residues" evidence="1">
    <location>
        <begin position="151"/>
        <end position="168"/>
    </location>
</feature>
<name>A0A388KFL3_CHABU</name>
<feature type="region of interest" description="Disordered" evidence="1">
    <location>
        <begin position="1"/>
        <end position="79"/>
    </location>
</feature>
<evidence type="ECO:0000313" key="3">
    <source>
        <dbReference type="Proteomes" id="UP000265515"/>
    </source>
</evidence>
<keyword evidence="3" id="KW-1185">Reference proteome</keyword>
<evidence type="ECO:0000313" key="2">
    <source>
        <dbReference type="EMBL" id="GBG68829.1"/>
    </source>
</evidence>
<dbReference type="AlphaFoldDB" id="A0A388KFL3"/>
<evidence type="ECO:0000256" key="1">
    <source>
        <dbReference type="SAM" id="MobiDB-lite"/>
    </source>
</evidence>
<reference evidence="2 3" key="1">
    <citation type="journal article" date="2018" name="Cell">
        <title>The Chara Genome: Secondary Complexity and Implications for Plant Terrestrialization.</title>
        <authorList>
            <person name="Nishiyama T."/>
            <person name="Sakayama H."/>
            <person name="Vries J.D."/>
            <person name="Buschmann H."/>
            <person name="Saint-Marcoux D."/>
            <person name="Ullrich K.K."/>
            <person name="Haas F.B."/>
            <person name="Vanderstraeten L."/>
            <person name="Becker D."/>
            <person name="Lang D."/>
            <person name="Vosolsobe S."/>
            <person name="Rombauts S."/>
            <person name="Wilhelmsson P.K.I."/>
            <person name="Janitza P."/>
            <person name="Kern R."/>
            <person name="Heyl A."/>
            <person name="Rumpler F."/>
            <person name="Villalobos L.I.A.C."/>
            <person name="Clay J.M."/>
            <person name="Skokan R."/>
            <person name="Toyoda A."/>
            <person name="Suzuki Y."/>
            <person name="Kagoshima H."/>
            <person name="Schijlen E."/>
            <person name="Tajeshwar N."/>
            <person name="Catarino B."/>
            <person name="Hetherington A.J."/>
            <person name="Saltykova A."/>
            <person name="Bonnot C."/>
            <person name="Breuninger H."/>
            <person name="Symeonidi A."/>
            <person name="Radhakrishnan G.V."/>
            <person name="Van Nieuwerburgh F."/>
            <person name="Deforce D."/>
            <person name="Chang C."/>
            <person name="Karol K.G."/>
            <person name="Hedrich R."/>
            <person name="Ulvskov P."/>
            <person name="Glockner G."/>
            <person name="Delwiche C.F."/>
            <person name="Petrasek J."/>
            <person name="Van de Peer Y."/>
            <person name="Friml J."/>
            <person name="Beilby M."/>
            <person name="Dolan L."/>
            <person name="Kohara Y."/>
            <person name="Sugano S."/>
            <person name="Fujiyama A."/>
            <person name="Delaux P.-M."/>
            <person name="Quint M."/>
            <person name="TheiBen G."/>
            <person name="Hagemann M."/>
            <person name="Harholt J."/>
            <person name="Dunand C."/>
            <person name="Zachgo S."/>
            <person name="Langdale J."/>
            <person name="Maumus F."/>
            <person name="Straeten D.V.D."/>
            <person name="Gould S.B."/>
            <person name="Rensing S.A."/>
        </authorList>
    </citation>
    <scope>NUCLEOTIDE SEQUENCE [LARGE SCALE GENOMIC DNA]</scope>
    <source>
        <strain evidence="2 3">S276</strain>
    </source>
</reference>
<sequence>MDASRTVLVEHSSRSQGGVSVAMHDVSEDGSVTQRSPMSSYACRGNRGLLPSSSTPVRKPLPRSGPVGMVTTATAAESPQEIERIMARYSRMRTDVQVGDGGDEDTQEEDVPKGEFMDDEEERKEEDDAAVKEVTRKTANKTTMKSHGKSKVREGGPGDGETRGGRNMKNWDLDDSLVLVRCKRDQDHYMADQGSNFARMKGKWPSMRRAGGGGVERLPEVRCVEFTPSAREESWWRWWWKRGGGGGGGGLKVEVDVALRGRVQGRSMIFYEMRHRHGNDYGRDFGFENGVTKHGVPHYEVDEDGDTCLHLTVGYGYGRRLLRQVVIFPQKVGTTIPDRWVGGSDVLADIINLLVSNVAIGFAGHLHEPTRYIVHADPLFVDRSYLHGEVRIIVDDFH</sequence>
<feature type="compositionally biased region" description="Acidic residues" evidence="1">
    <location>
        <begin position="117"/>
        <end position="128"/>
    </location>
</feature>
<organism evidence="2 3">
    <name type="scientific">Chara braunii</name>
    <name type="common">Braun's stonewort</name>
    <dbReference type="NCBI Taxonomy" id="69332"/>
    <lineage>
        <taxon>Eukaryota</taxon>
        <taxon>Viridiplantae</taxon>
        <taxon>Streptophyta</taxon>
        <taxon>Charophyceae</taxon>
        <taxon>Charales</taxon>
        <taxon>Characeae</taxon>
        <taxon>Chara</taxon>
    </lineage>
</organism>
<accession>A0A388KFL3</accession>
<dbReference type="Proteomes" id="UP000265515">
    <property type="component" value="Unassembled WGS sequence"/>
</dbReference>
<gene>
    <name evidence="2" type="ORF">CBR_g3523</name>
</gene>
<dbReference type="EMBL" id="BFEA01000106">
    <property type="protein sequence ID" value="GBG68829.1"/>
    <property type="molecule type" value="Genomic_DNA"/>
</dbReference>
<feature type="compositionally biased region" description="Polar residues" evidence="1">
    <location>
        <begin position="30"/>
        <end position="39"/>
    </location>
</feature>